<proteinExistence type="predicted"/>
<comment type="subcellular location">
    <subcellularLocation>
        <location evidence="1">Cell membrane</location>
    </subcellularLocation>
</comment>
<dbReference type="PANTHER" id="PTHR21248:SF22">
    <property type="entry name" value="PHOSPHOLIPASE D"/>
    <property type="match status" value="1"/>
</dbReference>
<dbReference type="InterPro" id="IPR001736">
    <property type="entry name" value="PLipase_D/transphosphatidylase"/>
</dbReference>
<evidence type="ECO:0000313" key="10">
    <source>
        <dbReference type="EMBL" id="SMP49727.1"/>
    </source>
</evidence>
<keyword evidence="11" id="KW-1185">Reference proteome</keyword>
<keyword evidence="5" id="KW-0677">Repeat</keyword>
<evidence type="ECO:0000256" key="4">
    <source>
        <dbReference type="ARBA" id="ARBA00022692"/>
    </source>
</evidence>
<keyword evidence="7" id="KW-0472">Membrane</keyword>
<evidence type="ECO:0000256" key="3">
    <source>
        <dbReference type="ARBA" id="ARBA00022679"/>
    </source>
</evidence>
<dbReference type="InterPro" id="IPR022924">
    <property type="entry name" value="Cardiolipin_synthase"/>
</dbReference>
<evidence type="ECO:0000313" key="11">
    <source>
        <dbReference type="Proteomes" id="UP001158049"/>
    </source>
</evidence>
<gene>
    <name evidence="10" type="ORF">SAMN06295970_102304</name>
</gene>
<accession>A0ABY1PV03</accession>
<sequence length="502" mass="55296">MLDSDRECFPWGGIAQGNEKRMKSTFAIPAGSNDRQRGAARPGVGRRLMTALQTGLLCLALSACASLPDLRDLSASLQPSKVATVETQNGALPASKAQSLLAQRLRGAKKTDLTALAALEEAATGSPLTAGNKTTLLFDGPATISAMMAAIERATDHINFETYIFDEDEVGLKFADLLIAKQRAGVQVNIIYDSVGTLGVSAGFFQRLRDAGVNLTEFNPVNPLKRFGDWRINNRDHRKILIVDGKTGFAGGVNIAEDYSHSSLFRSRKTRSGELGWRDTHLQLEGPAVASLQWLFLDTWAQQNKNPLPDLDYFPSLPPVGDKVVRIVASHPGGDFEIYKAFTLALQEAKQSIHMTNAYFAPDAQILERLLDAARRGIDVKIIFPSQSDAGVVYYAGRSFYTELLQAGVRIFELKGSVLHAKTTVVDGLWSTVGSSNFDIRSFMHNSEINVIVLGDPFGRTMESAFQEDIRNSHEVKLEEWEQRSPAERVKEWSARRLAYYL</sequence>
<dbReference type="Gene3D" id="3.30.870.10">
    <property type="entry name" value="Endonuclease Chain A"/>
    <property type="match status" value="2"/>
</dbReference>
<dbReference type="CDD" id="cd09159">
    <property type="entry name" value="PLDc_ybhO_like_2"/>
    <property type="match status" value="1"/>
</dbReference>
<evidence type="ECO:0000256" key="6">
    <source>
        <dbReference type="ARBA" id="ARBA00022989"/>
    </source>
</evidence>
<evidence type="ECO:0000259" key="9">
    <source>
        <dbReference type="PROSITE" id="PS50035"/>
    </source>
</evidence>
<keyword evidence="6" id="KW-1133">Transmembrane helix</keyword>
<dbReference type="NCBIfam" id="TIGR04265">
    <property type="entry name" value="bac_cardiolipin"/>
    <property type="match status" value="1"/>
</dbReference>
<dbReference type="Proteomes" id="UP001158049">
    <property type="component" value="Unassembled WGS sequence"/>
</dbReference>
<dbReference type="Pfam" id="PF13091">
    <property type="entry name" value="PLDc_2"/>
    <property type="match status" value="2"/>
</dbReference>
<evidence type="ECO:0000256" key="8">
    <source>
        <dbReference type="NCBIfam" id="TIGR04265"/>
    </source>
</evidence>
<dbReference type="SUPFAM" id="SSF56024">
    <property type="entry name" value="Phospholipase D/nuclease"/>
    <property type="match status" value="2"/>
</dbReference>
<name>A0ABY1PV03_9BURK</name>
<organism evidence="10 11">
    <name type="scientific">Noviherbaspirillum suwonense</name>
    <dbReference type="NCBI Taxonomy" id="1224511"/>
    <lineage>
        <taxon>Bacteria</taxon>
        <taxon>Pseudomonadati</taxon>
        <taxon>Pseudomonadota</taxon>
        <taxon>Betaproteobacteria</taxon>
        <taxon>Burkholderiales</taxon>
        <taxon>Oxalobacteraceae</taxon>
        <taxon>Noviherbaspirillum</taxon>
    </lineage>
</organism>
<evidence type="ECO:0000256" key="7">
    <source>
        <dbReference type="ARBA" id="ARBA00023136"/>
    </source>
</evidence>
<evidence type="ECO:0000256" key="1">
    <source>
        <dbReference type="ARBA" id="ARBA00004236"/>
    </source>
</evidence>
<dbReference type="PROSITE" id="PS50035">
    <property type="entry name" value="PLD"/>
    <property type="match status" value="2"/>
</dbReference>
<feature type="domain" description="PLD phosphodiesterase" evidence="9">
    <location>
        <begin position="232"/>
        <end position="259"/>
    </location>
</feature>
<reference evidence="10 11" key="1">
    <citation type="submission" date="2017-05" db="EMBL/GenBank/DDBJ databases">
        <authorList>
            <person name="Varghese N."/>
            <person name="Submissions S."/>
        </authorList>
    </citation>
    <scope>NUCLEOTIDE SEQUENCE [LARGE SCALE GENOMIC DNA]</scope>
    <source>
        <strain evidence="10 11">DSM 26001</strain>
    </source>
</reference>
<feature type="domain" description="PLD phosphodiesterase" evidence="9">
    <location>
        <begin position="415"/>
        <end position="442"/>
    </location>
</feature>
<dbReference type="CDD" id="cd09110">
    <property type="entry name" value="PLDc_CLS_1"/>
    <property type="match status" value="1"/>
</dbReference>
<dbReference type="InterPro" id="IPR025202">
    <property type="entry name" value="PLD-like_dom"/>
</dbReference>
<dbReference type="SMART" id="SM00155">
    <property type="entry name" value="PLDc"/>
    <property type="match status" value="2"/>
</dbReference>
<keyword evidence="4" id="KW-0812">Transmembrane</keyword>
<comment type="caution">
    <text evidence="10">The sequence shown here is derived from an EMBL/GenBank/DDBJ whole genome shotgun (WGS) entry which is preliminary data.</text>
</comment>
<keyword evidence="3" id="KW-0808">Transferase</keyword>
<dbReference type="PANTHER" id="PTHR21248">
    <property type="entry name" value="CARDIOLIPIN SYNTHASE"/>
    <property type="match status" value="1"/>
</dbReference>
<evidence type="ECO:0000256" key="5">
    <source>
        <dbReference type="ARBA" id="ARBA00022737"/>
    </source>
</evidence>
<dbReference type="EMBL" id="FXUL01000002">
    <property type="protein sequence ID" value="SMP49727.1"/>
    <property type="molecule type" value="Genomic_DNA"/>
</dbReference>
<dbReference type="EC" id="2.7.8.-" evidence="8"/>
<protein>
    <recommendedName>
        <fullName evidence="8">Cardiolipin synthase</fullName>
        <ecNumber evidence="8">2.7.8.-</ecNumber>
    </recommendedName>
</protein>
<evidence type="ECO:0000256" key="2">
    <source>
        <dbReference type="ARBA" id="ARBA00022475"/>
    </source>
</evidence>
<keyword evidence="2" id="KW-1003">Cell membrane</keyword>